<keyword evidence="8 15" id="KW-0418">Kinase</keyword>
<evidence type="ECO:0000256" key="12">
    <source>
        <dbReference type="ARBA" id="ARBA00029438"/>
    </source>
</evidence>
<evidence type="ECO:0000259" key="13">
    <source>
        <dbReference type="Pfam" id="PF00288"/>
    </source>
</evidence>
<dbReference type="InterPro" id="IPR020568">
    <property type="entry name" value="Ribosomal_Su5_D2-typ_SF"/>
</dbReference>
<dbReference type="UniPathway" id="UPA00057">
    <property type="reaction ID" value="UER00098"/>
</dbReference>
<dbReference type="GO" id="GO:0004496">
    <property type="term" value="F:mevalonate kinase activity"/>
    <property type="evidence" value="ECO:0007669"/>
    <property type="project" value="UniProtKB-EC"/>
</dbReference>
<dbReference type="InterPro" id="IPR006205">
    <property type="entry name" value="Mev_gal_kin"/>
</dbReference>
<keyword evidence="7" id="KW-0547">Nucleotide-binding</keyword>
<evidence type="ECO:0000256" key="8">
    <source>
        <dbReference type="ARBA" id="ARBA00022777"/>
    </source>
</evidence>
<dbReference type="Pfam" id="PF00288">
    <property type="entry name" value="GHMP_kinases_N"/>
    <property type="match status" value="1"/>
</dbReference>
<evidence type="ECO:0000256" key="4">
    <source>
        <dbReference type="ARBA" id="ARBA00022490"/>
    </source>
</evidence>
<dbReference type="EMBL" id="MIYV01000020">
    <property type="protein sequence ID" value="OIR11206.1"/>
    <property type="molecule type" value="Genomic_DNA"/>
</dbReference>
<keyword evidence="9" id="KW-0067">ATP-binding</keyword>
<dbReference type="NCBIfam" id="TIGR00549">
    <property type="entry name" value="mevalon_kin"/>
    <property type="match status" value="1"/>
</dbReference>
<evidence type="ECO:0000256" key="6">
    <source>
        <dbReference type="ARBA" id="ARBA00022679"/>
    </source>
</evidence>
<evidence type="ECO:0000256" key="11">
    <source>
        <dbReference type="ARBA" id="ARBA00023098"/>
    </source>
</evidence>
<dbReference type="SUPFAM" id="SSF55060">
    <property type="entry name" value="GHMP Kinase, C-terminal domain"/>
    <property type="match status" value="1"/>
</dbReference>
<evidence type="ECO:0000313" key="16">
    <source>
        <dbReference type="Proteomes" id="UP000183403"/>
    </source>
</evidence>
<feature type="domain" description="GHMP kinase N-terminal" evidence="13">
    <location>
        <begin position="72"/>
        <end position="150"/>
    </location>
</feature>
<feature type="domain" description="GHMP kinase C-terminal" evidence="14">
    <location>
        <begin position="218"/>
        <end position="297"/>
    </location>
</feature>
<reference evidence="15 16" key="1">
    <citation type="submission" date="2016-08" db="EMBL/GenBank/DDBJ databases">
        <title>New Insights into Marine Group III Euryarchaeota, from dark to light.</title>
        <authorList>
            <person name="Haro-Moreno J.M."/>
            <person name="Rodriguez-Valera F."/>
            <person name="Lopez-Garcia P."/>
            <person name="Moreira D."/>
            <person name="Martin-Cuadrado A.B."/>
        </authorList>
    </citation>
    <scope>NUCLEOTIDE SEQUENCE [LARGE SCALE GENOMIC DNA]</scope>
    <source>
        <strain evidence="15">CG-Epi6</strain>
    </source>
</reference>
<evidence type="ECO:0000256" key="2">
    <source>
        <dbReference type="ARBA" id="ARBA00006495"/>
    </source>
</evidence>
<evidence type="ECO:0000256" key="7">
    <source>
        <dbReference type="ARBA" id="ARBA00022741"/>
    </source>
</evidence>
<dbReference type="Proteomes" id="UP000183403">
    <property type="component" value="Unassembled WGS sequence"/>
</dbReference>
<gene>
    <name evidence="15" type="ORF">BEU03_00460</name>
</gene>
<accession>A0A1J5TGQ3</accession>
<comment type="subcellular location">
    <subcellularLocation>
        <location evidence="1">Cytoplasm</location>
    </subcellularLocation>
</comment>
<dbReference type="PANTHER" id="PTHR43290:SF2">
    <property type="entry name" value="MEVALONATE KINASE"/>
    <property type="match status" value="1"/>
</dbReference>
<dbReference type="GO" id="GO:0005829">
    <property type="term" value="C:cytosol"/>
    <property type="evidence" value="ECO:0007669"/>
    <property type="project" value="TreeGrafter"/>
</dbReference>
<keyword evidence="6" id="KW-0808">Transferase</keyword>
<dbReference type="AlphaFoldDB" id="A0A1J5TGQ3"/>
<dbReference type="InterPro" id="IPR036554">
    <property type="entry name" value="GHMP_kinase_C_sf"/>
</dbReference>
<dbReference type="Gene3D" id="3.30.230.10">
    <property type="match status" value="1"/>
</dbReference>
<proteinExistence type="inferred from homology"/>
<dbReference type="InterPro" id="IPR013750">
    <property type="entry name" value="GHMP_kinase_C_dom"/>
</dbReference>
<dbReference type="SUPFAM" id="SSF54211">
    <property type="entry name" value="Ribosomal protein S5 domain 2-like"/>
    <property type="match status" value="1"/>
</dbReference>
<dbReference type="Pfam" id="PF08544">
    <property type="entry name" value="GHMP_kinases_C"/>
    <property type="match status" value="1"/>
</dbReference>
<evidence type="ECO:0000256" key="10">
    <source>
        <dbReference type="ARBA" id="ARBA00022842"/>
    </source>
</evidence>
<keyword evidence="4" id="KW-0963">Cytoplasm</keyword>
<dbReference type="InterPro" id="IPR006204">
    <property type="entry name" value="GHMP_kinase_N_dom"/>
</dbReference>
<dbReference type="GO" id="GO:0005524">
    <property type="term" value="F:ATP binding"/>
    <property type="evidence" value="ECO:0007669"/>
    <property type="project" value="UniProtKB-KW"/>
</dbReference>
<organism evidence="15 16">
    <name type="scientific">Marine Group III euryarchaeote CG-Epi6</name>
    <dbReference type="NCBI Taxonomy" id="1889000"/>
    <lineage>
        <taxon>Archaea</taxon>
        <taxon>Methanobacteriati</taxon>
        <taxon>Thermoplasmatota</taxon>
        <taxon>Thermoplasmata</taxon>
        <taxon>Candidatus Thermoprofundales</taxon>
    </lineage>
</organism>
<dbReference type="GO" id="GO:0019287">
    <property type="term" value="P:isopentenyl diphosphate biosynthetic process, mevalonate pathway"/>
    <property type="evidence" value="ECO:0007669"/>
    <property type="project" value="UniProtKB-UniPathway"/>
</dbReference>
<protein>
    <recommendedName>
        <fullName evidence="3">mevalonate kinase</fullName>
        <ecNumber evidence="3">2.7.1.36</ecNumber>
    </recommendedName>
</protein>
<sequence>MSDSFTAPGKIILFGEHAVVYGKPAIAIPVSGMRASAWSEPGEGKLTINALDLNEKIDLKNKTSQFSVLAQALLSRTKQNEPNLTINLTSKLPQGSGMGSSAATSTAVCKALSNYLGVDLEKNQISELVFDAEKIVHGTPSGIDNTVVAYESPVYFVKGKEPLTFDSGRTFYLVIGDTGIESSTKETVGNVRSLWEKEPNLMNGYFDEIANVTEGGKQAIENGDKEAVGELMNKNHELLNKIGVGHQELEKLVDITLDAGSLGAKLTGGGGGGNMVALAKNAEEQKEICEKITEAGYRAYQTTFGED</sequence>
<evidence type="ECO:0000313" key="15">
    <source>
        <dbReference type="EMBL" id="OIR11206.1"/>
    </source>
</evidence>
<comment type="similarity">
    <text evidence="2">Belongs to the GHMP kinase family. Mevalonate kinase subfamily.</text>
</comment>
<dbReference type="InterPro" id="IPR014721">
    <property type="entry name" value="Ribsml_uS5_D2-typ_fold_subgr"/>
</dbReference>
<evidence type="ECO:0000256" key="9">
    <source>
        <dbReference type="ARBA" id="ARBA00022840"/>
    </source>
</evidence>
<comment type="pathway">
    <text evidence="12">Isoprenoid biosynthesis; isopentenyl diphosphate biosynthesis via mevalonate pathway; isopentenyl diphosphate from (R)-mevalonate: step 1/3.</text>
</comment>
<dbReference type="PANTHER" id="PTHR43290">
    <property type="entry name" value="MEVALONATE KINASE"/>
    <property type="match status" value="1"/>
</dbReference>
<dbReference type="Gene3D" id="3.30.70.890">
    <property type="entry name" value="GHMP kinase, C-terminal domain"/>
    <property type="match status" value="1"/>
</dbReference>
<evidence type="ECO:0000256" key="5">
    <source>
        <dbReference type="ARBA" id="ARBA00022516"/>
    </source>
</evidence>
<evidence type="ECO:0000256" key="1">
    <source>
        <dbReference type="ARBA" id="ARBA00004496"/>
    </source>
</evidence>
<comment type="caution">
    <text evidence="15">The sequence shown here is derived from an EMBL/GenBank/DDBJ whole genome shotgun (WGS) entry which is preliminary data.</text>
</comment>
<keyword evidence="10" id="KW-0460">Magnesium</keyword>
<dbReference type="EC" id="2.7.1.36" evidence="3"/>
<keyword evidence="11" id="KW-0443">Lipid metabolism</keyword>
<dbReference type="PROSITE" id="PS00627">
    <property type="entry name" value="GHMP_KINASES_ATP"/>
    <property type="match status" value="1"/>
</dbReference>
<dbReference type="InterPro" id="IPR006203">
    <property type="entry name" value="GHMP_knse_ATP-bd_CS"/>
</dbReference>
<keyword evidence="5" id="KW-0444">Lipid biosynthesis</keyword>
<evidence type="ECO:0000256" key="3">
    <source>
        <dbReference type="ARBA" id="ARBA00012103"/>
    </source>
</evidence>
<dbReference type="PRINTS" id="PR00959">
    <property type="entry name" value="MEVGALKINASE"/>
</dbReference>
<name>A0A1J5TGQ3_9ARCH</name>
<evidence type="ECO:0000259" key="14">
    <source>
        <dbReference type="Pfam" id="PF08544"/>
    </source>
</evidence>